<name>A0A419QBE7_CLOSI</name>
<dbReference type="InParanoid" id="A0A419QBE7"/>
<organism evidence="1 2">
    <name type="scientific">Clonorchis sinensis</name>
    <name type="common">Chinese liver fluke</name>
    <dbReference type="NCBI Taxonomy" id="79923"/>
    <lineage>
        <taxon>Eukaryota</taxon>
        <taxon>Metazoa</taxon>
        <taxon>Spiralia</taxon>
        <taxon>Lophotrochozoa</taxon>
        <taxon>Platyhelminthes</taxon>
        <taxon>Trematoda</taxon>
        <taxon>Digenea</taxon>
        <taxon>Opisthorchiida</taxon>
        <taxon>Opisthorchiata</taxon>
        <taxon>Opisthorchiidae</taxon>
        <taxon>Clonorchis</taxon>
    </lineage>
</organism>
<sequence length="162" mass="17791">DRDRVISTAPVSVSTSTSLGDQSVPAWILRASATVQPVQPTPAVTPPNSVVGPKQTAEIRPITSNKLRNAWLLSVLLAFQDGDHVIPSAPGWRHCKIWLPTDVSGDLVVSFYPDCLNECLEVLSNKPLLYGNEASVLNTDVMLSMMMIRLRTQFEYSRCRGV</sequence>
<reference evidence="1 2" key="2">
    <citation type="journal article" date="2021" name="Genomics">
        <title>High-quality reference genome for Clonorchis sinensis.</title>
        <authorList>
            <person name="Young N.D."/>
            <person name="Stroehlein A.J."/>
            <person name="Kinkar L."/>
            <person name="Wang T."/>
            <person name="Sohn W.M."/>
            <person name="Chang B.C.H."/>
            <person name="Kaur P."/>
            <person name="Weisz D."/>
            <person name="Dudchenko O."/>
            <person name="Aiden E.L."/>
            <person name="Korhonen P.K."/>
            <person name="Gasser R.B."/>
        </authorList>
    </citation>
    <scope>NUCLEOTIDE SEQUENCE [LARGE SCALE GENOMIC DNA]</scope>
    <source>
        <strain evidence="1">Cs-k2</strain>
    </source>
</reference>
<accession>A0A419QBE7</accession>
<reference evidence="1 2" key="1">
    <citation type="journal article" date="2018" name="Biotechnol. Adv.">
        <title>Improved genomic resources and new bioinformatic workflow for the carcinogenic parasite Clonorchis sinensis: Biotechnological implications.</title>
        <authorList>
            <person name="Wang D."/>
            <person name="Korhonen P.K."/>
            <person name="Gasser R.B."/>
            <person name="Young N.D."/>
        </authorList>
    </citation>
    <scope>NUCLEOTIDE SEQUENCE [LARGE SCALE GENOMIC DNA]</scope>
    <source>
        <strain evidence="1">Cs-k2</strain>
    </source>
</reference>
<dbReference type="EMBL" id="NIRI02000042">
    <property type="protein sequence ID" value="KAG5448509.1"/>
    <property type="molecule type" value="Genomic_DNA"/>
</dbReference>
<dbReference type="AlphaFoldDB" id="A0A419QBE7"/>
<dbReference type="Proteomes" id="UP000286415">
    <property type="component" value="Unassembled WGS sequence"/>
</dbReference>
<gene>
    <name evidence="1" type="ORF">CSKR_101951</name>
</gene>
<feature type="non-terminal residue" evidence="1">
    <location>
        <position position="1"/>
    </location>
</feature>
<proteinExistence type="predicted"/>
<comment type="caution">
    <text evidence="1">The sequence shown here is derived from an EMBL/GenBank/DDBJ whole genome shotgun (WGS) entry which is preliminary data.</text>
</comment>
<evidence type="ECO:0000313" key="1">
    <source>
        <dbReference type="EMBL" id="KAG5448509.1"/>
    </source>
</evidence>
<keyword evidence="2" id="KW-1185">Reference proteome</keyword>
<evidence type="ECO:0000313" key="2">
    <source>
        <dbReference type="Proteomes" id="UP000286415"/>
    </source>
</evidence>
<protein>
    <submittedName>
        <fullName evidence="1">Uncharacterized protein</fullName>
    </submittedName>
</protein>